<sequence>MKASGCEEIGKQLNETTPHYPEEYSFAPNSSQEPSPT</sequence>
<name>A0A1Z5HWX1_9FIRM</name>
<proteinExistence type="predicted"/>
<feature type="compositionally biased region" description="Polar residues" evidence="1">
    <location>
        <begin position="27"/>
        <end position="37"/>
    </location>
</feature>
<protein>
    <submittedName>
        <fullName evidence="2">Uncharacterized protein</fullName>
    </submittedName>
</protein>
<accession>A0A1Z5HWX1</accession>
<evidence type="ECO:0000313" key="3">
    <source>
        <dbReference type="Proteomes" id="UP000197032"/>
    </source>
</evidence>
<evidence type="ECO:0000256" key="1">
    <source>
        <dbReference type="SAM" id="MobiDB-lite"/>
    </source>
</evidence>
<reference evidence="3" key="1">
    <citation type="journal article" date="2017" name="Appl. Environ. Microbiol.">
        <title>Genomic analysis of Calderihabitans maritimus KKC1, a thermophilic hydrogenogenic carboxydotrophic bacterium isolated from marine sediment.</title>
        <authorList>
            <person name="Omae K."/>
            <person name="Yoneda Y."/>
            <person name="Fukuyama Y."/>
            <person name="Yoshida T."/>
            <person name="Sako Y."/>
        </authorList>
    </citation>
    <scope>NUCLEOTIDE SEQUENCE [LARGE SCALE GENOMIC DNA]</scope>
    <source>
        <strain evidence="3">KKC1</strain>
    </source>
</reference>
<evidence type="ECO:0000313" key="2">
    <source>
        <dbReference type="EMBL" id="GAW93857.1"/>
    </source>
</evidence>
<comment type="caution">
    <text evidence="2">The sequence shown here is derived from an EMBL/GenBank/DDBJ whole genome shotgun (WGS) entry which is preliminary data.</text>
</comment>
<gene>
    <name evidence="2" type="ORF">KKC1_29820</name>
</gene>
<dbReference type="AlphaFoldDB" id="A0A1Z5HWX1"/>
<feature type="region of interest" description="Disordered" evidence="1">
    <location>
        <begin position="1"/>
        <end position="37"/>
    </location>
</feature>
<dbReference type="EMBL" id="BDGJ01000168">
    <property type="protein sequence ID" value="GAW93857.1"/>
    <property type="molecule type" value="Genomic_DNA"/>
</dbReference>
<organism evidence="2 3">
    <name type="scientific">Calderihabitans maritimus</name>
    <dbReference type="NCBI Taxonomy" id="1246530"/>
    <lineage>
        <taxon>Bacteria</taxon>
        <taxon>Bacillati</taxon>
        <taxon>Bacillota</taxon>
        <taxon>Clostridia</taxon>
        <taxon>Neomoorellales</taxon>
        <taxon>Calderihabitantaceae</taxon>
        <taxon>Calderihabitans</taxon>
    </lineage>
</organism>
<dbReference type="Proteomes" id="UP000197032">
    <property type="component" value="Unassembled WGS sequence"/>
</dbReference>
<keyword evidence="3" id="KW-1185">Reference proteome</keyword>